<dbReference type="KEGG" id="paek:D3873_02450"/>
<dbReference type="PANTHER" id="PTHR33055:SF17">
    <property type="entry name" value="THIRD ORF IN TRANSPOSON ISC1491"/>
    <property type="match status" value="1"/>
</dbReference>
<dbReference type="RefSeq" id="WP_119882530.1">
    <property type="nucleotide sequence ID" value="NZ_CP032418.1"/>
</dbReference>
<evidence type="ECO:0000259" key="3">
    <source>
        <dbReference type="Pfam" id="PF02371"/>
    </source>
</evidence>
<dbReference type="NCBIfam" id="NF033542">
    <property type="entry name" value="transpos_IS110"/>
    <property type="match status" value="1"/>
</dbReference>
<organism evidence="4 6">
    <name type="scientific">Paenisporosarcina cavernae</name>
    <dbReference type="NCBI Taxonomy" id="2320858"/>
    <lineage>
        <taxon>Bacteria</taxon>
        <taxon>Bacillati</taxon>
        <taxon>Bacillota</taxon>
        <taxon>Bacilli</taxon>
        <taxon>Bacillales</taxon>
        <taxon>Caryophanaceae</taxon>
        <taxon>Paenisporosarcina</taxon>
    </lineage>
</organism>
<dbReference type="PANTHER" id="PTHR33055">
    <property type="entry name" value="TRANSPOSASE FOR INSERTION SEQUENCE ELEMENT IS1111A"/>
    <property type="match status" value="1"/>
</dbReference>
<evidence type="ECO:0000259" key="2">
    <source>
        <dbReference type="Pfam" id="PF01548"/>
    </source>
</evidence>
<dbReference type="InterPro" id="IPR003346">
    <property type="entry name" value="Transposase_20"/>
</dbReference>
<dbReference type="EMBL" id="CP032418">
    <property type="protein sequence ID" value="AYC30579.1"/>
    <property type="molecule type" value="Genomic_DNA"/>
</dbReference>
<dbReference type="InterPro" id="IPR047650">
    <property type="entry name" value="Transpos_IS110"/>
</dbReference>
<feature type="domain" description="Transposase IS110-like N-terminal" evidence="2">
    <location>
        <begin position="6"/>
        <end position="161"/>
    </location>
</feature>
<reference evidence="4" key="1">
    <citation type="submission" date="2018-09" db="EMBL/GenBank/DDBJ databases">
        <authorList>
            <person name="Parvin R."/>
            <person name="Begum J.A."/>
            <person name="Chowdhury E.H."/>
            <person name="Islam M.R."/>
            <person name="Harder T."/>
        </authorList>
    </citation>
    <scope>NUCLEOTIDE SEQUENCE</scope>
    <source>
        <strain evidence="4">K2R23-3</strain>
    </source>
</reference>
<evidence type="ECO:0000313" key="4">
    <source>
        <dbReference type="EMBL" id="AYC28786.1"/>
    </source>
</evidence>
<keyword evidence="1" id="KW-0175">Coiled coil</keyword>
<dbReference type="Pfam" id="PF01548">
    <property type="entry name" value="DEDD_Tnp_IS110"/>
    <property type="match status" value="1"/>
</dbReference>
<dbReference type="Proteomes" id="UP000265725">
    <property type="component" value="Chromosome"/>
</dbReference>
<evidence type="ECO:0000256" key="1">
    <source>
        <dbReference type="SAM" id="Coils"/>
    </source>
</evidence>
<dbReference type="GO" id="GO:0003677">
    <property type="term" value="F:DNA binding"/>
    <property type="evidence" value="ECO:0007669"/>
    <property type="project" value="InterPro"/>
</dbReference>
<dbReference type="EMBL" id="CP032418">
    <property type="protein sequence ID" value="AYC28786.1"/>
    <property type="molecule type" value="Genomic_DNA"/>
</dbReference>
<evidence type="ECO:0000313" key="6">
    <source>
        <dbReference type="Proteomes" id="UP000265725"/>
    </source>
</evidence>
<sequence length="409" mass="47365">MKHVIALDVSMGKSYVVLYNALKKCEKEMELIHNRPSFNQLAVLINDLTDGYGEQPHIVFEATGVYSRPVERFMRDHGFTYCLLNPLEAKLQGDSLRMHKTDRGDAHQLALTHFTNLRRQKTESHDIYHQLNQLSRHYDELEDELSVVRNRLHKTLQETFPEIESVFTSKSGQFLNVVQLFPHPDFLLMHSKTVIKNRLIANTEKRISSKKAEEKAIQLLEVANNSYPAAHATDVACDHARIYARRFQELLYQKDACIQQMVSMSEPLEEFHILKSIPSIGDNTAVRIIGEIGDIRRFTTHKQVNAYCGIDIRRYQSGKFLAKDKINKRGNAHLRRLLYIVISNMIKSQRLSPNHVVDYYYKLKKQPNNKCHKVAVVACMNRLLKTIYFLITQNKLYDYGLAPDIVVPK</sequence>
<feature type="domain" description="Transposase IS116/IS110/IS902 C-terminal" evidence="3">
    <location>
        <begin position="272"/>
        <end position="346"/>
    </location>
</feature>
<dbReference type="Gene3D" id="1.10.287.4070">
    <property type="match status" value="1"/>
</dbReference>
<dbReference type="GO" id="GO:0006313">
    <property type="term" value="P:DNA transposition"/>
    <property type="evidence" value="ECO:0007669"/>
    <property type="project" value="InterPro"/>
</dbReference>
<gene>
    <name evidence="4" type="ORF">D3873_02450</name>
    <name evidence="5" type="ORF">D3873_12390</name>
</gene>
<dbReference type="GO" id="GO:0004803">
    <property type="term" value="F:transposase activity"/>
    <property type="evidence" value="ECO:0007669"/>
    <property type="project" value="InterPro"/>
</dbReference>
<dbReference type="InterPro" id="IPR002525">
    <property type="entry name" value="Transp_IS110-like_N"/>
</dbReference>
<accession>A0A385YQ83</accession>
<evidence type="ECO:0000313" key="5">
    <source>
        <dbReference type="EMBL" id="AYC30579.1"/>
    </source>
</evidence>
<reference evidence="6" key="2">
    <citation type="submission" date="2018-09" db="EMBL/GenBank/DDBJ databases">
        <authorList>
            <person name="Zhu H."/>
        </authorList>
    </citation>
    <scope>NUCLEOTIDE SEQUENCE [LARGE SCALE GENOMIC DNA]</scope>
    <source>
        <strain evidence="6">K2R23-3</strain>
    </source>
</reference>
<name>A0A385YQ83_9BACL</name>
<protein>
    <submittedName>
        <fullName evidence="4">IS110 family transposase</fullName>
    </submittedName>
</protein>
<keyword evidence="6" id="KW-1185">Reference proteome</keyword>
<proteinExistence type="predicted"/>
<dbReference type="KEGG" id="paek:D3873_12390"/>
<dbReference type="Pfam" id="PF02371">
    <property type="entry name" value="Transposase_20"/>
    <property type="match status" value="1"/>
</dbReference>
<feature type="coiled-coil region" evidence="1">
    <location>
        <begin position="131"/>
        <end position="158"/>
    </location>
</feature>
<dbReference type="OrthoDB" id="9790935at2"/>
<dbReference type="AlphaFoldDB" id="A0A385YQ83"/>